<feature type="transmembrane region" description="Helical" evidence="6">
    <location>
        <begin position="144"/>
        <end position="166"/>
    </location>
</feature>
<dbReference type="PANTHER" id="PTHR43483:SF3">
    <property type="entry name" value="MEMBRANE TRANSPORTER PROTEIN HI_0806-RELATED"/>
    <property type="match status" value="1"/>
</dbReference>
<name>A0ABW8NHI6_9GAMM</name>
<feature type="transmembrane region" description="Helical" evidence="6">
    <location>
        <begin position="46"/>
        <end position="67"/>
    </location>
</feature>
<comment type="subcellular location">
    <subcellularLocation>
        <location evidence="6">Cell membrane</location>
        <topology evidence="6">Multi-pass membrane protein</topology>
    </subcellularLocation>
    <subcellularLocation>
        <location evidence="1">Membrane</location>
        <topology evidence="1">Multi-pass membrane protein</topology>
    </subcellularLocation>
</comment>
<accession>A0ABW8NHI6</accession>
<evidence type="ECO:0000256" key="6">
    <source>
        <dbReference type="RuleBase" id="RU363041"/>
    </source>
</evidence>
<evidence type="ECO:0000256" key="1">
    <source>
        <dbReference type="ARBA" id="ARBA00004141"/>
    </source>
</evidence>
<comment type="caution">
    <text evidence="7">The sequence shown here is derived from an EMBL/GenBank/DDBJ whole genome shotgun (WGS) entry which is preliminary data.</text>
</comment>
<feature type="transmembrane region" description="Helical" evidence="6">
    <location>
        <begin position="178"/>
        <end position="200"/>
    </location>
</feature>
<keyword evidence="5 6" id="KW-0472">Membrane</keyword>
<evidence type="ECO:0000256" key="2">
    <source>
        <dbReference type="ARBA" id="ARBA00009142"/>
    </source>
</evidence>
<feature type="transmembrane region" description="Helical" evidence="6">
    <location>
        <begin position="79"/>
        <end position="99"/>
    </location>
</feature>
<comment type="similarity">
    <text evidence="2 6">Belongs to the 4-toluene sulfonate uptake permease (TSUP) (TC 2.A.102) family.</text>
</comment>
<keyword evidence="3 6" id="KW-0812">Transmembrane</keyword>
<dbReference type="InterPro" id="IPR002781">
    <property type="entry name" value="TM_pro_TauE-like"/>
</dbReference>
<proteinExistence type="inferred from homology"/>
<protein>
    <recommendedName>
        <fullName evidence="6">Probable membrane transporter protein</fullName>
    </recommendedName>
</protein>
<gene>
    <name evidence="7" type="ORF">WG929_08410</name>
</gene>
<sequence length="264" mass="27386">MVTLLMYLAVGAFAGTLAGLFGIGGGMIIVPAVLFALAAEGVGVDVMTHMAVATSLATIVFTSVSSIRAHLQKGAIDWHMVSLMTLGIVVGTSLGVVLIAEVPGPLLLKIIGVFAGLLGVQMFFGLQPRPGDSPPGRKELAVAGAVIGFGSSWFGIGGGTFAVPYLSWRKMDMRRAVATSAACGFPIALTGALANIWSGWGNPELPAWSSGFVYWPAVAGMVLTSVPFARLGAHLAHRLDQGKLKKAFAVLLICVSIKFLSLSF</sequence>
<keyword evidence="4 6" id="KW-1133">Transmembrane helix</keyword>
<evidence type="ECO:0000256" key="5">
    <source>
        <dbReference type="ARBA" id="ARBA00023136"/>
    </source>
</evidence>
<dbReference type="PANTHER" id="PTHR43483">
    <property type="entry name" value="MEMBRANE TRANSPORTER PROTEIN HI_0806-RELATED"/>
    <property type="match status" value="1"/>
</dbReference>
<dbReference type="RefSeq" id="WP_416205706.1">
    <property type="nucleotide sequence ID" value="NZ_JBBKTX010000008.1"/>
</dbReference>
<dbReference type="Proteomes" id="UP001620597">
    <property type="component" value="Unassembled WGS sequence"/>
</dbReference>
<feature type="transmembrane region" description="Helical" evidence="6">
    <location>
        <begin position="106"/>
        <end position="124"/>
    </location>
</feature>
<evidence type="ECO:0000256" key="3">
    <source>
        <dbReference type="ARBA" id="ARBA00022692"/>
    </source>
</evidence>
<feature type="transmembrane region" description="Helical" evidence="6">
    <location>
        <begin position="212"/>
        <end position="232"/>
    </location>
</feature>
<dbReference type="Pfam" id="PF01925">
    <property type="entry name" value="TauE"/>
    <property type="match status" value="1"/>
</dbReference>
<dbReference type="EMBL" id="JBBKTX010000008">
    <property type="protein sequence ID" value="MFK4752429.1"/>
    <property type="molecule type" value="Genomic_DNA"/>
</dbReference>
<evidence type="ECO:0000256" key="4">
    <source>
        <dbReference type="ARBA" id="ARBA00022989"/>
    </source>
</evidence>
<keyword evidence="8" id="KW-1185">Reference proteome</keyword>
<evidence type="ECO:0000313" key="8">
    <source>
        <dbReference type="Proteomes" id="UP001620597"/>
    </source>
</evidence>
<keyword evidence="6" id="KW-1003">Cell membrane</keyword>
<evidence type="ECO:0000313" key="7">
    <source>
        <dbReference type="EMBL" id="MFK4752429.1"/>
    </source>
</evidence>
<reference evidence="7 8" key="1">
    <citation type="submission" date="2024-03" db="EMBL/GenBank/DDBJ databases">
        <title>High-quality draft genome sequence of Oceanobacter sp. wDCs-4.</title>
        <authorList>
            <person name="Dong C."/>
        </authorList>
    </citation>
    <scope>NUCLEOTIDE SEQUENCE [LARGE SCALE GENOMIC DNA]</scope>
    <source>
        <strain evidence="8">wDCs-4</strain>
    </source>
</reference>
<feature type="transmembrane region" description="Helical" evidence="6">
    <location>
        <begin position="6"/>
        <end position="39"/>
    </location>
</feature>
<organism evidence="7 8">
    <name type="scientific">Oceanobacter antarcticus</name>
    <dbReference type="NCBI Taxonomy" id="3133425"/>
    <lineage>
        <taxon>Bacteria</taxon>
        <taxon>Pseudomonadati</taxon>
        <taxon>Pseudomonadota</taxon>
        <taxon>Gammaproteobacteria</taxon>
        <taxon>Oceanospirillales</taxon>
        <taxon>Oceanospirillaceae</taxon>
        <taxon>Oceanobacter</taxon>
    </lineage>
</organism>